<sequence length="613" mass="64531">MSTRPTISQYIADTYNAYKLLSAEDQEQYEAQVHAALEEMAGDDMMLCSAYVHFKEVKRDFQSMSNLVSKWHKDIISLTLPCHVGNDKAAQQLSGIITGSDEVLCLLDEHNMDIQAVVTGFMAKIQSSIADQQLAALHGEASAAPTAASSAPPHHPAAAAAASATPTPVAGSHLPPVSAPTSAASSHPAPAAAAPQAPTSSASASVAHRLTATMAPPLSPPPSSAAPSCRDGAAASASTILLARSEKKAQVANKGKAKETDGALGQGLDHHVNFTAMLSRQLAHYSADHGFCLVGWPSLTVPCIPHNKVFIPGKINTHEWKVLDDWATEGTIKLEPWTDEEKALAKGSVEYGNIPLLIDIAGTVLVHINDAPSASIAPPASLVPTAAAPSAASSFTTAAPSSSTMSATAPPSSSAPALPASSEELKPPSHPCPSEGEIADLEAELARLNRRLQSMNSARELLAASFEGYVAGSSPHPSQHPQDSRVGRAFQQAVQARSAAIREEKKPYRGELGNQSHHSAGVPPSMFYNSSTLPPSRCPHASAMPRHVSNPSTSSQPAHQARRLASQPDSTISHVDPRYLPGGLFYQQRYARDGVAGPSHEVYMEEEDQDMEN</sequence>
<feature type="region of interest" description="Disordered" evidence="2">
    <location>
        <begin position="542"/>
        <end position="579"/>
    </location>
</feature>
<name>A0A9P5NEP0_GYMJU</name>
<keyword evidence="4" id="KW-1185">Reference proteome</keyword>
<dbReference type="AlphaFoldDB" id="A0A9P5NEP0"/>
<feature type="region of interest" description="Disordered" evidence="2">
    <location>
        <begin position="396"/>
        <end position="436"/>
    </location>
</feature>
<dbReference type="OrthoDB" id="2692910at2759"/>
<feature type="compositionally biased region" description="Low complexity" evidence="2">
    <location>
        <begin position="145"/>
        <end position="168"/>
    </location>
</feature>
<evidence type="ECO:0000313" key="4">
    <source>
        <dbReference type="Proteomes" id="UP000724874"/>
    </source>
</evidence>
<evidence type="ECO:0000256" key="1">
    <source>
        <dbReference type="SAM" id="Coils"/>
    </source>
</evidence>
<organism evidence="3 4">
    <name type="scientific">Gymnopilus junonius</name>
    <name type="common">Spectacular rustgill mushroom</name>
    <name type="synonym">Gymnopilus spectabilis subsp. junonius</name>
    <dbReference type="NCBI Taxonomy" id="109634"/>
    <lineage>
        <taxon>Eukaryota</taxon>
        <taxon>Fungi</taxon>
        <taxon>Dikarya</taxon>
        <taxon>Basidiomycota</taxon>
        <taxon>Agaricomycotina</taxon>
        <taxon>Agaricomycetes</taxon>
        <taxon>Agaricomycetidae</taxon>
        <taxon>Agaricales</taxon>
        <taxon>Agaricineae</taxon>
        <taxon>Hymenogastraceae</taxon>
        <taxon>Gymnopilus</taxon>
    </lineage>
</organism>
<feature type="compositionally biased region" description="Low complexity" evidence="2">
    <location>
        <begin position="396"/>
        <end position="422"/>
    </location>
</feature>
<feature type="compositionally biased region" description="Low complexity" evidence="2">
    <location>
        <begin position="175"/>
        <end position="206"/>
    </location>
</feature>
<reference evidence="3" key="1">
    <citation type="submission" date="2020-11" db="EMBL/GenBank/DDBJ databases">
        <authorList>
            <consortium name="DOE Joint Genome Institute"/>
            <person name="Ahrendt S."/>
            <person name="Riley R."/>
            <person name="Andreopoulos W."/>
            <person name="LaButti K."/>
            <person name="Pangilinan J."/>
            <person name="Ruiz-duenas F.J."/>
            <person name="Barrasa J.M."/>
            <person name="Sanchez-Garcia M."/>
            <person name="Camarero S."/>
            <person name="Miyauchi S."/>
            <person name="Serrano A."/>
            <person name="Linde D."/>
            <person name="Babiker R."/>
            <person name="Drula E."/>
            <person name="Ayuso-Fernandez I."/>
            <person name="Pacheco R."/>
            <person name="Padilla G."/>
            <person name="Ferreira P."/>
            <person name="Barriuso J."/>
            <person name="Kellner H."/>
            <person name="Castanera R."/>
            <person name="Alfaro M."/>
            <person name="Ramirez L."/>
            <person name="Pisabarro A.G."/>
            <person name="Kuo A."/>
            <person name="Tritt A."/>
            <person name="Lipzen A."/>
            <person name="He G."/>
            <person name="Yan M."/>
            <person name="Ng V."/>
            <person name="Cullen D."/>
            <person name="Martin F."/>
            <person name="Rosso M.-N."/>
            <person name="Henrissat B."/>
            <person name="Hibbett D."/>
            <person name="Martinez A.T."/>
            <person name="Grigoriev I.V."/>
        </authorList>
    </citation>
    <scope>NUCLEOTIDE SEQUENCE</scope>
    <source>
        <strain evidence="3">AH 44721</strain>
    </source>
</reference>
<gene>
    <name evidence="3" type="ORF">CPB84DRAFT_1851445</name>
</gene>
<accession>A0A9P5NEP0</accession>
<feature type="compositionally biased region" description="Polar residues" evidence="2">
    <location>
        <begin position="549"/>
        <end position="558"/>
    </location>
</feature>
<proteinExistence type="predicted"/>
<comment type="caution">
    <text evidence="3">The sequence shown here is derived from an EMBL/GenBank/DDBJ whole genome shotgun (WGS) entry which is preliminary data.</text>
</comment>
<feature type="region of interest" description="Disordered" evidence="2">
    <location>
        <begin position="145"/>
        <end position="206"/>
    </location>
</feature>
<evidence type="ECO:0000313" key="3">
    <source>
        <dbReference type="EMBL" id="KAF8881815.1"/>
    </source>
</evidence>
<keyword evidence="1" id="KW-0175">Coiled coil</keyword>
<dbReference type="EMBL" id="JADNYJ010000128">
    <property type="protein sequence ID" value="KAF8881815.1"/>
    <property type="molecule type" value="Genomic_DNA"/>
</dbReference>
<protein>
    <submittedName>
        <fullName evidence="3">Uncharacterized protein</fullName>
    </submittedName>
</protein>
<dbReference type="Proteomes" id="UP000724874">
    <property type="component" value="Unassembled WGS sequence"/>
</dbReference>
<feature type="coiled-coil region" evidence="1">
    <location>
        <begin position="438"/>
        <end position="465"/>
    </location>
</feature>
<evidence type="ECO:0000256" key="2">
    <source>
        <dbReference type="SAM" id="MobiDB-lite"/>
    </source>
</evidence>